<dbReference type="RefSeq" id="WP_344839584.1">
    <property type="nucleotide sequence ID" value="NZ_BAAAUV010000048.1"/>
</dbReference>
<feature type="domain" description="Methyltransferase" evidence="1">
    <location>
        <begin position="49"/>
        <end position="140"/>
    </location>
</feature>
<protein>
    <submittedName>
        <fullName evidence="2">Class I SAM-dependent methyltransferase</fullName>
    </submittedName>
</protein>
<sequence>MVEAAPGAIPSPNIWNTPQIYEQENKAVDPDGVLAAAMRSIRPWDGQTVLDIGCGTGFHLPFFAETATRVIGAEPHAGLASAARRRCAGLPNVTVRTAAAQALPVPDSSVDVVHARWAYFFGPGCEPGLREIARVLRHGGTAFIIDNDATRTTFGRWFRTWLPKYDPASVERFWVRQGFSRESLTIRWSFPDRGTLERVLKIEFPADLAARFLAETDGTEVDYGINLWHRTFR</sequence>
<dbReference type="InterPro" id="IPR050508">
    <property type="entry name" value="Methyltransf_Superfamily"/>
</dbReference>
<dbReference type="PANTHER" id="PTHR42912">
    <property type="entry name" value="METHYLTRANSFERASE"/>
    <property type="match status" value="1"/>
</dbReference>
<name>A0ABP6QRB8_9ACTN</name>
<evidence type="ECO:0000259" key="1">
    <source>
        <dbReference type="Pfam" id="PF13649"/>
    </source>
</evidence>
<dbReference type="CDD" id="cd02440">
    <property type="entry name" value="AdoMet_MTases"/>
    <property type="match status" value="1"/>
</dbReference>
<keyword evidence="2" id="KW-0808">Transferase</keyword>
<dbReference type="Proteomes" id="UP001501237">
    <property type="component" value="Unassembled WGS sequence"/>
</dbReference>
<dbReference type="InterPro" id="IPR041698">
    <property type="entry name" value="Methyltransf_25"/>
</dbReference>
<proteinExistence type="predicted"/>
<reference evidence="3" key="1">
    <citation type="journal article" date="2019" name="Int. J. Syst. Evol. Microbiol.">
        <title>The Global Catalogue of Microorganisms (GCM) 10K type strain sequencing project: providing services to taxonomists for standard genome sequencing and annotation.</title>
        <authorList>
            <consortium name="The Broad Institute Genomics Platform"/>
            <consortium name="The Broad Institute Genome Sequencing Center for Infectious Disease"/>
            <person name="Wu L."/>
            <person name="Ma J."/>
        </authorList>
    </citation>
    <scope>NUCLEOTIDE SEQUENCE [LARGE SCALE GENOMIC DNA]</scope>
    <source>
        <strain evidence="3">JCM 9377</strain>
    </source>
</reference>
<dbReference type="Gene3D" id="3.40.50.150">
    <property type="entry name" value="Vaccinia Virus protein VP39"/>
    <property type="match status" value="1"/>
</dbReference>
<dbReference type="SUPFAM" id="SSF53335">
    <property type="entry name" value="S-adenosyl-L-methionine-dependent methyltransferases"/>
    <property type="match status" value="1"/>
</dbReference>
<evidence type="ECO:0000313" key="3">
    <source>
        <dbReference type="Proteomes" id="UP001501237"/>
    </source>
</evidence>
<dbReference type="InterPro" id="IPR029063">
    <property type="entry name" value="SAM-dependent_MTases_sf"/>
</dbReference>
<dbReference type="EMBL" id="BAAAUV010000048">
    <property type="protein sequence ID" value="GAA3242039.1"/>
    <property type="molecule type" value="Genomic_DNA"/>
</dbReference>
<comment type="caution">
    <text evidence="2">The sequence shown here is derived from an EMBL/GenBank/DDBJ whole genome shotgun (WGS) entry which is preliminary data.</text>
</comment>
<evidence type="ECO:0000313" key="2">
    <source>
        <dbReference type="EMBL" id="GAA3242039.1"/>
    </source>
</evidence>
<gene>
    <name evidence="2" type="ORF">GCM10010468_79530</name>
</gene>
<accession>A0ABP6QRB8</accession>
<dbReference type="PANTHER" id="PTHR42912:SF93">
    <property type="entry name" value="N6-ADENOSINE-METHYLTRANSFERASE TMT1A"/>
    <property type="match status" value="1"/>
</dbReference>
<keyword evidence="3" id="KW-1185">Reference proteome</keyword>
<organism evidence="2 3">
    <name type="scientific">Actinocorallia longicatena</name>
    <dbReference type="NCBI Taxonomy" id="111803"/>
    <lineage>
        <taxon>Bacteria</taxon>
        <taxon>Bacillati</taxon>
        <taxon>Actinomycetota</taxon>
        <taxon>Actinomycetes</taxon>
        <taxon>Streptosporangiales</taxon>
        <taxon>Thermomonosporaceae</taxon>
        <taxon>Actinocorallia</taxon>
    </lineage>
</organism>
<dbReference type="GO" id="GO:0008168">
    <property type="term" value="F:methyltransferase activity"/>
    <property type="evidence" value="ECO:0007669"/>
    <property type="project" value="UniProtKB-KW"/>
</dbReference>
<dbReference type="GO" id="GO:0032259">
    <property type="term" value="P:methylation"/>
    <property type="evidence" value="ECO:0007669"/>
    <property type="project" value="UniProtKB-KW"/>
</dbReference>
<dbReference type="Pfam" id="PF13649">
    <property type="entry name" value="Methyltransf_25"/>
    <property type="match status" value="1"/>
</dbReference>
<keyword evidence="2" id="KW-0489">Methyltransferase</keyword>